<comment type="catalytic activity">
    <reaction evidence="6">
        <text>L-seryl-[protein] + ATP = O-phospho-L-seryl-[protein] + ADP + H(+)</text>
        <dbReference type="Rhea" id="RHEA:17989"/>
        <dbReference type="Rhea" id="RHEA-COMP:9863"/>
        <dbReference type="Rhea" id="RHEA-COMP:11604"/>
        <dbReference type="ChEBI" id="CHEBI:15378"/>
        <dbReference type="ChEBI" id="CHEBI:29999"/>
        <dbReference type="ChEBI" id="CHEBI:30616"/>
        <dbReference type="ChEBI" id="CHEBI:83421"/>
        <dbReference type="ChEBI" id="CHEBI:456216"/>
        <dbReference type="EC" id="2.7.11.1"/>
    </reaction>
</comment>
<evidence type="ECO:0000256" key="2">
    <source>
        <dbReference type="ARBA" id="ARBA00012513"/>
    </source>
</evidence>
<comment type="subcellular location">
    <subcellularLocation>
        <location evidence="1">Membrane</location>
        <topology evidence="1">Single-pass type I membrane protein</topology>
    </subcellularLocation>
</comment>
<proteinExistence type="predicted"/>
<dbReference type="GO" id="GO:0051707">
    <property type="term" value="P:response to other organism"/>
    <property type="evidence" value="ECO:0007669"/>
    <property type="project" value="UniProtKB-ARBA"/>
</dbReference>
<comment type="catalytic activity">
    <reaction evidence="5">
        <text>L-threonyl-[protein] + ATP = O-phospho-L-threonyl-[protein] + ADP + H(+)</text>
        <dbReference type="Rhea" id="RHEA:46608"/>
        <dbReference type="Rhea" id="RHEA-COMP:11060"/>
        <dbReference type="Rhea" id="RHEA-COMP:11605"/>
        <dbReference type="ChEBI" id="CHEBI:15378"/>
        <dbReference type="ChEBI" id="CHEBI:30013"/>
        <dbReference type="ChEBI" id="CHEBI:30616"/>
        <dbReference type="ChEBI" id="CHEBI:61977"/>
        <dbReference type="ChEBI" id="CHEBI:456216"/>
        <dbReference type="EC" id="2.7.11.1"/>
    </reaction>
</comment>
<evidence type="ECO:0000256" key="6">
    <source>
        <dbReference type="ARBA" id="ARBA00048679"/>
    </source>
</evidence>
<evidence type="ECO:0000313" key="9">
    <source>
        <dbReference type="Proteomes" id="UP000604825"/>
    </source>
</evidence>
<dbReference type="OrthoDB" id="5857966at2759"/>
<keyword evidence="3" id="KW-0732">Signal</keyword>
<dbReference type="EMBL" id="CAJGYO010000019">
    <property type="protein sequence ID" value="CAD6339003.1"/>
    <property type="molecule type" value="Genomic_DNA"/>
</dbReference>
<dbReference type="EC" id="2.7.11.1" evidence="2"/>
<dbReference type="InterPro" id="IPR036426">
    <property type="entry name" value="Bulb-type_lectin_dom_sf"/>
</dbReference>
<dbReference type="InterPro" id="IPR051343">
    <property type="entry name" value="G-type_lectin_kinases/EP1-like"/>
</dbReference>
<organism evidence="8 9">
    <name type="scientific">Miscanthus lutarioriparius</name>
    <dbReference type="NCBI Taxonomy" id="422564"/>
    <lineage>
        <taxon>Eukaryota</taxon>
        <taxon>Viridiplantae</taxon>
        <taxon>Streptophyta</taxon>
        <taxon>Embryophyta</taxon>
        <taxon>Tracheophyta</taxon>
        <taxon>Spermatophyta</taxon>
        <taxon>Magnoliopsida</taxon>
        <taxon>Liliopsida</taxon>
        <taxon>Poales</taxon>
        <taxon>Poaceae</taxon>
        <taxon>PACMAD clade</taxon>
        <taxon>Panicoideae</taxon>
        <taxon>Andropogonodae</taxon>
        <taxon>Andropogoneae</taxon>
        <taxon>Saccharinae</taxon>
        <taxon>Miscanthus</taxon>
    </lineage>
</organism>
<dbReference type="Proteomes" id="UP000604825">
    <property type="component" value="Unassembled WGS sequence"/>
</dbReference>
<dbReference type="AlphaFoldDB" id="A0A811SCH9"/>
<dbReference type="PANTHER" id="PTHR47976:SF10">
    <property type="entry name" value="RECEPTOR-LIKE SERINE_THREONINE-PROTEIN KINASE"/>
    <property type="match status" value="1"/>
</dbReference>
<evidence type="ECO:0000256" key="5">
    <source>
        <dbReference type="ARBA" id="ARBA00047899"/>
    </source>
</evidence>
<sequence>MVPLRGCRRRWQQLQLLPVPAAVRGVVESPSGGTPFATAGSVLSVTPDGTLVLTDGGGRNQELWRASTSRLRRGSVLALRDSGNLQFLGDGGDVLWESFGYPTDALLPGQSLALDTKSEGKLFSKQADAEFTTGRFSMGVQPDGNVVLYVDLITGNNPGNAYWQEYTTNSPDGNTTVTFDAQGRLNYSLTNGTVYSLISPPPSFTAGADYFQFVRMDPDGIVRTYVRHKTGSGGGGGNTSWTRLVSGHRTAATRERPQGMCGPGSYSVQIDDRLNCVCPSGYNYTDAQHPDSGCTPAFEPQSCGGENSSDAFTLVELPNITWETSIYYKKSSSVNEELCREYCLVQ</sequence>
<protein>
    <recommendedName>
        <fullName evidence="2">non-specific serine/threonine protein kinase</fullName>
        <ecNumber evidence="2">2.7.11.1</ecNumber>
    </recommendedName>
</protein>
<keyword evidence="9" id="KW-1185">Reference proteome</keyword>
<gene>
    <name evidence="8" type="ORF">NCGR_LOCUS63101</name>
</gene>
<dbReference type="GO" id="GO:0016020">
    <property type="term" value="C:membrane"/>
    <property type="evidence" value="ECO:0007669"/>
    <property type="project" value="UniProtKB-SubCell"/>
</dbReference>
<dbReference type="Gene3D" id="2.90.10.10">
    <property type="entry name" value="Bulb-type lectin domain"/>
    <property type="match status" value="2"/>
</dbReference>
<evidence type="ECO:0000256" key="4">
    <source>
        <dbReference type="ARBA" id="ARBA00023170"/>
    </source>
</evidence>
<dbReference type="InterPro" id="IPR001480">
    <property type="entry name" value="Bulb-type_lectin_dom"/>
</dbReference>
<dbReference type="PROSITE" id="PS50927">
    <property type="entry name" value="BULB_LECTIN"/>
    <property type="match status" value="1"/>
</dbReference>
<dbReference type="SUPFAM" id="SSF51110">
    <property type="entry name" value="alpha-D-mannose-specific plant lectins"/>
    <property type="match status" value="1"/>
</dbReference>
<dbReference type="PANTHER" id="PTHR47976">
    <property type="entry name" value="G-TYPE LECTIN S-RECEPTOR-LIKE SERINE/THREONINE-PROTEIN KINASE SD2-5"/>
    <property type="match status" value="1"/>
</dbReference>
<evidence type="ECO:0000256" key="3">
    <source>
        <dbReference type="ARBA" id="ARBA00022729"/>
    </source>
</evidence>
<evidence type="ECO:0000313" key="8">
    <source>
        <dbReference type="EMBL" id="CAD6339003.1"/>
    </source>
</evidence>
<name>A0A811SCH9_9POAL</name>
<keyword evidence="4" id="KW-0675">Receptor</keyword>
<comment type="caution">
    <text evidence="8">The sequence shown here is derived from an EMBL/GenBank/DDBJ whole genome shotgun (WGS) entry which is preliminary data.</text>
</comment>
<dbReference type="GO" id="GO:0004674">
    <property type="term" value="F:protein serine/threonine kinase activity"/>
    <property type="evidence" value="ECO:0007669"/>
    <property type="project" value="UniProtKB-EC"/>
</dbReference>
<evidence type="ECO:0000259" key="7">
    <source>
        <dbReference type="PROSITE" id="PS50927"/>
    </source>
</evidence>
<evidence type="ECO:0000256" key="1">
    <source>
        <dbReference type="ARBA" id="ARBA00004479"/>
    </source>
</evidence>
<dbReference type="Pfam" id="PF01453">
    <property type="entry name" value="B_lectin"/>
    <property type="match status" value="1"/>
</dbReference>
<feature type="domain" description="Bulb-type lectin" evidence="7">
    <location>
        <begin position="1"/>
        <end position="100"/>
    </location>
</feature>
<reference evidence="8" key="1">
    <citation type="submission" date="2020-10" db="EMBL/GenBank/DDBJ databases">
        <authorList>
            <person name="Han B."/>
            <person name="Lu T."/>
            <person name="Zhao Q."/>
            <person name="Huang X."/>
            <person name="Zhao Y."/>
        </authorList>
    </citation>
    <scope>NUCLEOTIDE SEQUENCE</scope>
</reference>
<accession>A0A811SCH9</accession>